<accession>A0A178LJD1</accession>
<comment type="caution">
    <text evidence="1">The sequence shown here is derived from an EMBL/GenBank/DDBJ whole genome shotgun (WGS) entry which is preliminary data.</text>
</comment>
<name>A0A178LJD1_9PSED</name>
<gene>
    <name evidence="1" type="ORF">A4V15_14015</name>
</gene>
<dbReference type="RefSeq" id="WP_064307257.1">
    <property type="nucleotide sequence ID" value="NZ_LWCR01000006.1"/>
</dbReference>
<proteinExistence type="predicted"/>
<evidence type="ECO:0000313" key="1">
    <source>
        <dbReference type="EMBL" id="OAN31122.1"/>
    </source>
</evidence>
<dbReference type="EMBL" id="LWCR01000006">
    <property type="protein sequence ID" value="OAN31122.1"/>
    <property type="molecule type" value="Genomic_DNA"/>
</dbReference>
<dbReference type="AlphaFoldDB" id="A0A178LJD1"/>
<organism evidence="1 2">
    <name type="scientific">Pseudomonas oryzihabitans</name>
    <dbReference type="NCBI Taxonomy" id="47885"/>
    <lineage>
        <taxon>Bacteria</taxon>
        <taxon>Pseudomonadati</taxon>
        <taxon>Pseudomonadota</taxon>
        <taxon>Gammaproteobacteria</taxon>
        <taxon>Pseudomonadales</taxon>
        <taxon>Pseudomonadaceae</taxon>
        <taxon>Pseudomonas</taxon>
    </lineage>
</organism>
<dbReference type="Proteomes" id="UP000078356">
    <property type="component" value="Unassembled WGS sequence"/>
</dbReference>
<protein>
    <submittedName>
        <fullName evidence="1">Uncharacterized protein</fullName>
    </submittedName>
</protein>
<reference evidence="1 2" key="1">
    <citation type="submission" date="2016-04" db="EMBL/GenBank/DDBJ databases">
        <title>Draft Genome Sequences of Staphylococcus capitis Strain H36, S. capitis Strain H65, S. cohnii Strain H62, S. hominis Strain H69, Mycobacterium iranicum Strain H39, Plantibacter sp. Strain H53, Pseudomonas oryzihabitans Strain H72, and Microbacterium sp. Strain H83, isolated from residential settings.</title>
        <authorList>
            <person name="Lymperopoulou D."/>
            <person name="Adams R.I."/>
            <person name="Lindow S."/>
            <person name="Coil D.A."/>
            <person name="Jospin G."/>
            <person name="Eisen J.A."/>
        </authorList>
    </citation>
    <scope>NUCLEOTIDE SEQUENCE [LARGE SCALE GENOMIC DNA]</scope>
    <source>
        <strain evidence="1 2">H72</strain>
    </source>
</reference>
<dbReference type="OrthoDB" id="5676440at2"/>
<sequence>MVEKWLERAVVQGLQGLVALRLDGAPAADAITLTLDVWLVALSKGRSWEEDRDAWRIQAAFSTLFATCERWPPPARLLRELPPPKEVLALPRPQMDDAQRTNGRRHIADIMARLKGLAPKPNDTEQHP</sequence>
<evidence type="ECO:0000313" key="2">
    <source>
        <dbReference type="Proteomes" id="UP000078356"/>
    </source>
</evidence>